<protein>
    <recommendedName>
        <fullName evidence="1">Serine aminopeptidase S33 domain-containing protein</fullName>
    </recommendedName>
</protein>
<dbReference type="PANTHER" id="PTHR43194">
    <property type="entry name" value="HYDROLASE ALPHA/BETA FOLD FAMILY"/>
    <property type="match status" value="1"/>
</dbReference>
<dbReference type="InterPro" id="IPR029058">
    <property type="entry name" value="AB_hydrolase_fold"/>
</dbReference>
<dbReference type="InterPro" id="IPR022742">
    <property type="entry name" value="Hydrolase_4"/>
</dbReference>
<sequence length="421" mass="45699">MGVATPGPAAYDTIHAAQSTKKRMPARDPRAPTGSGALFSSIGFCGGLLNAWALQGGQRDLPRAGTLSELGGRPSDYGYYTTWHGRISFGHLLWAPKEEFFKDLRSLRLQHGPKGFEHDASGPTLIFAHGLHERMSDYDESSSSVSFKDVTRFVLSTGRLGSLLLFDARGHGQSSGWQGRGAEQFHWRCLGLDMLQVAHSLAPEQSVDSGLILGGCSMGAAAAVWAALLCPRAVKGLVLYLVPSMWATRQARRGVLEAKANTLTGPPKEVLLGAARADFPPREDLERLAPDLPVLIVTARDDPVHPASSADTLAQIFRHARVISDCKAGRGGGGRSECEGSPTFLFLTAPTGQHRVLPPPFKVEGLDTHPKTAIFWEDAPKEFGAPSVLTEHEQLNCSWYLFILRFRNNFGSTVLYLVLFD</sequence>
<dbReference type="InterPro" id="IPR050228">
    <property type="entry name" value="Carboxylesterase_BioH"/>
</dbReference>
<accession>A0AA36IEE8</accession>
<evidence type="ECO:0000259" key="1">
    <source>
        <dbReference type="Pfam" id="PF12146"/>
    </source>
</evidence>
<keyword evidence="3" id="KW-1185">Reference proteome</keyword>
<feature type="domain" description="Serine aminopeptidase S33" evidence="1">
    <location>
        <begin position="126"/>
        <end position="319"/>
    </location>
</feature>
<proteinExistence type="predicted"/>
<dbReference type="PANTHER" id="PTHR43194:SF2">
    <property type="entry name" value="PEROXISOMAL MEMBRANE PROTEIN LPX1"/>
    <property type="match status" value="1"/>
</dbReference>
<dbReference type="Pfam" id="PF12146">
    <property type="entry name" value="Hydrolase_4"/>
    <property type="match status" value="1"/>
</dbReference>
<comment type="caution">
    <text evidence="2">The sequence shown here is derived from an EMBL/GenBank/DDBJ whole genome shotgun (WGS) entry which is preliminary data.</text>
</comment>
<organism evidence="2 3">
    <name type="scientific">Effrenium voratum</name>
    <dbReference type="NCBI Taxonomy" id="2562239"/>
    <lineage>
        <taxon>Eukaryota</taxon>
        <taxon>Sar</taxon>
        <taxon>Alveolata</taxon>
        <taxon>Dinophyceae</taxon>
        <taxon>Suessiales</taxon>
        <taxon>Symbiodiniaceae</taxon>
        <taxon>Effrenium</taxon>
    </lineage>
</organism>
<evidence type="ECO:0000313" key="2">
    <source>
        <dbReference type="EMBL" id="CAJ1385223.1"/>
    </source>
</evidence>
<reference evidence="2" key="1">
    <citation type="submission" date="2023-08" db="EMBL/GenBank/DDBJ databases">
        <authorList>
            <person name="Chen Y."/>
            <person name="Shah S."/>
            <person name="Dougan E. K."/>
            <person name="Thang M."/>
            <person name="Chan C."/>
        </authorList>
    </citation>
    <scope>NUCLEOTIDE SEQUENCE</scope>
</reference>
<dbReference type="EMBL" id="CAUJNA010001213">
    <property type="protein sequence ID" value="CAJ1385223.1"/>
    <property type="molecule type" value="Genomic_DNA"/>
</dbReference>
<name>A0AA36IEE8_9DINO</name>
<dbReference type="Gene3D" id="3.40.50.1820">
    <property type="entry name" value="alpha/beta hydrolase"/>
    <property type="match status" value="1"/>
</dbReference>
<evidence type="ECO:0000313" key="3">
    <source>
        <dbReference type="Proteomes" id="UP001178507"/>
    </source>
</evidence>
<dbReference type="Proteomes" id="UP001178507">
    <property type="component" value="Unassembled WGS sequence"/>
</dbReference>
<gene>
    <name evidence="2" type="ORF">EVOR1521_LOCUS11867</name>
</gene>
<dbReference type="SUPFAM" id="SSF53474">
    <property type="entry name" value="alpha/beta-Hydrolases"/>
    <property type="match status" value="1"/>
</dbReference>
<dbReference type="AlphaFoldDB" id="A0AA36IEE8"/>